<dbReference type="SUPFAM" id="SSF48452">
    <property type="entry name" value="TPR-like"/>
    <property type="match status" value="2"/>
</dbReference>
<dbReference type="SMART" id="SM00028">
    <property type="entry name" value="TPR"/>
    <property type="match status" value="5"/>
</dbReference>
<dbReference type="RefSeq" id="WP_221032003.1">
    <property type="nucleotide sequence ID" value="NZ_CP139781.1"/>
</dbReference>
<feature type="repeat" description="TPR" evidence="3">
    <location>
        <begin position="421"/>
        <end position="454"/>
    </location>
</feature>
<feature type="chain" id="PRO_5047471356" evidence="4">
    <location>
        <begin position="23"/>
        <end position="469"/>
    </location>
</feature>
<evidence type="ECO:0000313" key="5">
    <source>
        <dbReference type="EMBL" id="WRQ90073.1"/>
    </source>
</evidence>
<evidence type="ECO:0000256" key="2">
    <source>
        <dbReference type="ARBA" id="ARBA00022803"/>
    </source>
</evidence>
<accession>A0ABZ1CEH4</accession>
<dbReference type="Pfam" id="PF14559">
    <property type="entry name" value="TPR_19"/>
    <property type="match status" value="1"/>
</dbReference>
<evidence type="ECO:0000256" key="3">
    <source>
        <dbReference type="PROSITE-ProRule" id="PRU00339"/>
    </source>
</evidence>
<evidence type="ECO:0000256" key="1">
    <source>
        <dbReference type="ARBA" id="ARBA00022737"/>
    </source>
</evidence>
<dbReference type="InterPro" id="IPR051012">
    <property type="entry name" value="CellSynth/LPSAsmb/PSIAsmb"/>
</dbReference>
<evidence type="ECO:0000256" key="4">
    <source>
        <dbReference type="SAM" id="SignalP"/>
    </source>
</evidence>
<dbReference type="InterPro" id="IPR011990">
    <property type="entry name" value="TPR-like_helical_dom_sf"/>
</dbReference>
<reference evidence="5 6" key="1">
    <citation type="submission" date="2023-12" db="EMBL/GenBank/DDBJ databases">
        <title>Description of an unclassified Opitutus bacterium of Verrucomicrobiota.</title>
        <authorList>
            <person name="Zhang D.-F."/>
        </authorList>
    </citation>
    <scope>NUCLEOTIDE SEQUENCE [LARGE SCALE GENOMIC DNA]</scope>
    <source>
        <strain evidence="5 6">WL0086</strain>
    </source>
</reference>
<dbReference type="InterPro" id="IPR019734">
    <property type="entry name" value="TPR_rpt"/>
</dbReference>
<feature type="repeat" description="TPR" evidence="3">
    <location>
        <begin position="112"/>
        <end position="145"/>
    </location>
</feature>
<dbReference type="PANTHER" id="PTHR45586">
    <property type="entry name" value="TPR REPEAT-CONTAINING PROTEIN PA4667"/>
    <property type="match status" value="1"/>
</dbReference>
<dbReference type="PANTHER" id="PTHR45586:SF1">
    <property type="entry name" value="LIPOPOLYSACCHARIDE ASSEMBLY PROTEIN B"/>
    <property type="match status" value="1"/>
</dbReference>
<feature type="signal peptide" evidence="4">
    <location>
        <begin position="1"/>
        <end position="22"/>
    </location>
</feature>
<name>A0ABZ1CEH4_9BACT</name>
<keyword evidence="4" id="KW-0732">Signal</keyword>
<keyword evidence="2 3" id="KW-0802">TPR repeat</keyword>
<keyword evidence="6" id="KW-1185">Reference proteome</keyword>
<organism evidence="5 6">
    <name type="scientific">Actomonas aquatica</name>
    <dbReference type="NCBI Taxonomy" id="2866162"/>
    <lineage>
        <taxon>Bacteria</taxon>
        <taxon>Pseudomonadati</taxon>
        <taxon>Verrucomicrobiota</taxon>
        <taxon>Opitutia</taxon>
        <taxon>Opitutales</taxon>
        <taxon>Opitutaceae</taxon>
        <taxon>Actomonas</taxon>
    </lineage>
</organism>
<dbReference type="Pfam" id="PF13432">
    <property type="entry name" value="TPR_16"/>
    <property type="match status" value="1"/>
</dbReference>
<dbReference type="Gene3D" id="1.25.40.10">
    <property type="entry name" value="Tetratricopeptide repeat domain"/>
    <property type="match status" value="2"/>
</dbReference>
<gene>
    <name evidence="5" type="ORF">K1X11_011695</name>
</gene>
<dbReference type="Proteomes" id="UP000738431">
    <property type="component" value="Chromosome"/>
</dbReference>
<keyword evidence="1" id="KW-0677">Repeat</keyword>
<proteinExistence type="predicted"/>
<dbReference type="PROSITE" id="PS50005">
    <property type="entry name" value="TPR"/>
    <property type="match status" value="3"/>
</dbReference>
<sequence>MTARRLLPLLVALTVYPGLTHAQLAGSADAATPELSPQEQLAQILGEHASQPDVDPGRVINESMNFRKEREPDMTSAEYALYERISSMVETNAAFALQLLETMLGDDQEDSAAFDLALGNLYFAEERIDDALERYESAVGKYPEFLRAWTNIGMIHYQRENWPEAAKAFAKAVNLGDRDAQTFGLLAFAMRQTGNTLGAEMAFMQAMTANPEDTNWIGGLLELYFINGRHAQSESLVRELVRLEPGKAENWMLYASLLVQLERPLEAATQLEIARQIGAVNKDSLGLLGDLYVGLGFIPEAISAYEAIPGDTDQLASARLLTYARSMINEGKLDIARDILGKVPTSTEWEIAKPRHFAVAELAVAESDWAAAQESYEAIIQTEPMNPYALLGLGNALNEAGETARAEFTFEHALQVPQAEARACLELANIALVDRRFQRAIEMLNRADRLEPSSAVRAQIARINHLAAQ</sequence>
<protein>
    <submittedName>
        <fullName evidence="5">Tetratricopeptide repeat protein</fullName>
    </submittedName>
</protein>
<dbReference type="EMBL" id="CP139781">
    <property type="protein sequence ID" value="WRQ90073.1"/>
    <property type="molecule type" value="Genomic_DNA"/>
</dbReference>
<feature type="repeat" description="TPR" evidence="3">
    <location>
        <begin position="146"/>
        <end position="179"/>
    </location>
</feature>
<evidence type="ECO:0000313" key="6">
    <source>
        <dbReference type="Proteomes" id="UP000738431"/>
    </source>
</evidence>